<dbReference type="NCBIfam" id="TIGR02206">
    <property type="entry name" value="intg_mem_TP0381"/>
    <property type="match status" value="1"/>
</dbReference>
<evidence type="ECO:0000313" key="2">
    <source>
        <dbReference type="EMBL" id="VFB16109.1"/>
    </source>
</evidence>
<keyword evidence="1" id="KW-1133">Transmembrane helix</keyword>
<feature type="transmembrane region" description="Helical" evidence="1">
    <location>
        <begin position="141"/>
        <end position="160"/>
    </location>
</feature>
<comment type="caution">
    <text evidence="2">The sequence shown here is derived from an EMBL/GenBank/DDBJ whole genome shotgun (WGS) entry which is preliminary data.</text>
</comment>
<dbReference type="EMBL" id="CAACYI010000001">
    <property type="protein sequence ID" value="VFB16109.1"/>
    <property type="molecule type" value="Genomic_DNA"/>
</dbReference>
<keyword evidence="1" id="KW-0472">Membrane</keyword>
<dbReference type="Proteomes" id="UP000377798">
    <property type="component" value="Unassembled WGS sequence"/>
</dbReference>
<feature type="transmembrane region" description="Helical" evidence="1">
    <location>
        <begin position="172"/>
        <end position="191"/>
    </location>
</feature>
<proteinExistence type="predicted"/>
<protein>
    <submittedName>
        <fullName evidence="2">Predicted integral membrane protein</fullName>
    </submittedName>
</protein>
<keyword evidence="1" id="KW-0812">Transmembrane</keyword>
<name>A0A8H2QXT3_9FIRM</name>
<evidence type="ECO:0000313" key="3">
    <source>
        <dbReference type="Proteomes" id="UP000377798"/>
    </source>
</evidence>
<feature type="transmembrane region" description="Helical" evidence="1">
    <location>
        <begin position="83"/>
        <end position="103"/>
    </location>
</feature>
<evidence type="ECO:0000256" key="1">
    <source>
        <dbReference type="SAM" id="Phobius"/>
    </source>
</evidence>
<feature type="transmembrane region" description="Helical" evidence="1">
    <location>
        <begin position="59"/>
        <end position="77"/>
    </location>
</feature>
<dbReference type="Pfam" id="PF14808">
    <property type="entry name" value="TMEM164"/>
    <property type="match status" value="1"/>
</dbReference>
<keyword evidence="3" id="KW-1185">Reference proteome</keyword>
<feature type="transmembrane region" description="Helical" evidence="1">
    <location>
        <begin position="214"/>
        <end position="236"/>
    </location>
</feature>
<accession>A0A8H2QXT3</accession>
<dbReference type="RefSeq" id="WP_131748609.1">
    <property type="nucleotide sequence ID" value="NZ_CAACYI010000001.1"/>
</dbReference>
<reference evidence="2 3" key="1">
    <citation type="submission" date="2019-02" db="EMBL/GenBank/DDBJ databases">
        <authorList>
            <consortium name="Pathogen Informatics"/>
        </authorList>
    </citation>
    <scope>NUCLEOTIDE SEQUENCE [LARGE SCALE GENOMIC DNA]</scope>
    <source>
        <strain evidence="2 3">3012STDY7089603</strain>
    </source>
</reference>
<feature type="transmembrane region" description="Helical" evidence="1">
    <location>
        <begin position="115"/>
        <end position="135"/>
    </location>
</feature>
<gene>
    <name evidence="2" type="ORF">NCTC13150_00625</name>
</gene>
<sequence>MQLLKELFRAQEDGFHFQAFSWLHIVLILMMFLGARWIYRNRQAIRTNKSLDDRVRGVLIAMILFHQVTFLYFSFFIRTDGLASGLPLYTCRMALWTALLALISKKEAFKGITIYWGLIGGILPMILPDLMAYSWPHITNFNYFLTHFSIFWASIYFLGVDQYQFNQHDLNFSLAFVNLFLILCLFANKFFDTNYAYLSASPILTGSLESMPRIFYHALIFLAYNLFIVLVHWIFLNKEELAVKWSQWKEKKAA</sequence>
<dbReference type="AlphaFoldDB" id="A0A8H2QXT3"/>
<dbReference type="InterPro" id="IPR011737">
    <property type="entry name" value="CHP02206_TP0381"/>
</dbReference>
<organism evidence="2 3">
    <name type="scientific">Urinicoccus massiliensis</name>
    <dbReference type="NCBI Taxonomy" id="1723382"/>
    <lineage>
        <taxon>Bacteria</taxon>
        <taxon>Bacillati</taxon>
        <taxon>Bacillota</taxon>
        <taxon>Tissierellia</taxon>
        <taxon>Tissierellales</taxon>
        <taxon>Peptoniphilaceae</taxon>
        <taxon>Urinicoccus</taxon>
    </lineage>
</organism>
<feature type="transmembrane region" description="Helical" evidence="1">
    <location>
        <begin position="20"/>
        <end position="39"/>
    </location>
</feature>